<evidence type="ECO:0000313" key="3">
    <source>
        <dbReference type="EMBL" id="KAA3160721.1"/>
    </source>
</evidence>
<gene>
    <name evidence="3" type="ORF">F2A26_00015</name>
</gene>
<dbReference type="PROSITE" id="PS51257">
    <property type="entry name" value="PROKAR_LIPOPROTEIN"/>
    <property type="match status" value="1"/>
</dbReference>
<dbReference type="Proteomes" id="UP000324870">
    <property type="component" value="Unassembled WGS sequence"/>
</dbReference>
<evidence type="ECO:0000313" key="4">
    <source>
        <dbReference type="Proteomes" id="UP000324870"/>
    </source>
</evidence>
<protein>
    <submittedName>
        <fullName evidence="3">DUF4185 domain-containing protein</fullName>
    </submittedName>
</protein>
<proteinExistence type="predicted"/>
<dbReference type="Pfam" id="PF13810">
    <property type="entry name" value="DUF4185"/>
    <property type="match status" value="1"/>
</dbReference>
<sequence>MKNCYFAMLLLLSAAFAAGCADDKEEGGNDIKLNPDPTQLSNITLMKATFAADEFNMISEPGFELFPDEAIDYRSLWYFEGAYKEPSLVSKHTQTHGGQVALKLENPNDGSWCDACLQSIALKKGKDYTFSCFGQASWAGMNAFTGVRLEGGPIYDGQAGDWNPDVWTEFTKEFNSGDYTQGNVFCGAWGYPGVWVALDDFRLVPTGTTQTSTKLGTCLTTGTVSNASFTDISFAGKAVIWAGPNNTVSMALADVSAGGKHYANAFALSNDMNPADGFYIAQVSPGNDGIVPILEPSGDGETACVPTAGVTVNGKQYIHYYSFKSLDPEDSDAWTANFSGLLSSADGGKSWTREIRGRWSGAGHFVQAAFYLSDKYLYMFGSDAGRSTPKIYVARIKSDGDIATAANWTYWDGTDWVAGDPESAAAITYGNASEMCVAYNATHKRYIMIYRSGTTGGLVYRDAGSPEGDWSGEKLLALDNANQGGWFSPSVYPYSSGDNMYFIVSQL</sequence>
<evidence type="ECO:0000259" key="2">
    <source>
        <dbReference type="Pfam" id="PF13810"/>
    </source>
</evidence>
<dbReference type="Gene3D" id="2.60.120.260">
    <property type="entry name" value="Galactose-binding domain-like"/>
    <property type="match status" value="1"/>
</dbReference>
<evidence type="ECO:0000256" key="1">
    <source>
        <dbReference type="SAM" id="SignalP"/>
    </source>
</evidence>
<reference evidence="3 4" key="1">
    <citation type="journal article" date="2019" name="Nat. Med.">
        <title>A library of human gut bacterial isolates paired with longitudinal multiomics data enables mechanistic microbiome research.</title>
        <authorList>
            <person name="Poyet M."/>
            <person name="Groussin M."/>
            <person name="Gibbons S.M."/>
            <person name="Avila-Pacheco J."/>
            <person name="Jiang X."/>
            <person name="Kearney S.M."/>
            <person name="Perrotta A.R."/>
            <person name="Berdy B."/>
            <person name="Zhao S."/>
            <person name="Lieberman T.D."/>
            <person name="Swanson P.K."/>
            <person name="Smith M."/>
            <person name="Roesemann S."/>
            <person name="Alexander J.E."/>
            <person name="Rich S.A."/>
            <person name="Livny J."/>
            <person name="Vlamakis H."/>
            <person name="Clish C."/>
            <person name="Bullock K."/>
            <person name="Deik A."/>
            <person name="Scott J."/>
            <person name="Pierce K.A."/>
            <person name="Xavier R.J."/>
            <person name="Alm E.J."/>
        </authorList>
    </citation>
    <scope>NUCLEOTIDE SEQUENCE [LARGE SCALE GENOMIC DNA]</scope>
    <source>
        <strain evidence="3 4">BIOML-A1</strain>
    </source>
</reference>
<feature type="chain" id="PRO_5047244269" evidence="1">
    <location>
        <begin position="18"/>
        <end position="507"/>
    </location>
</feature>
<dbReference type="InterPro" id="IPR025442">
    <property type="entry name" value="DUF4185"/>
</dbReference>
<keyword evidence="4" id="KW-1185">Reference proteome</keyword>
<dbReference type="EMBL" id="VVND01000001">
    <property type="protein sequence ID" value="KAA3160721.1"/>
    <property type="molecule type" value="Genomic_DNA"/>
</dbReference>
<accession>A0ABQ6S6V7</accession>
<name>A0ABQ6S6V7_9BACT</name>
<feature type="domain" description="DUF4185" evidence="2">
    <location>
        <begin position="259"/>
        <end position="506"/>
    </location>
</feature>
<organism evidence="3 4">
    <name type="scientific">Alistipes finegoldii</name>
    <dbReference type="NCBI Taxonomy" id="214856"/>
    <lineage>
        <taxon>Bacteria</taxon>
        <taxon>Pseudomonadati</taxon>
        <taxon>Bacteroidota</taxon>
        <taxon>Bacteroidia</taxon>
        <taxon>Bacteroidales</taxon>
        <taxon>Rikenellaceae</taxon>
        <taxon>Alistipes</taxon>
    </lineage>
</organism>
<comment type="caution">
    <text evidence="3">The sequence shown here is derived from an EMBL/GenBank/DDBJ whole genome shotgun (WGS) entry which is preliminary data.</text>
</comment>
<feature type="signal peptide" evidence="1">
    <location>
        <begin position="1"/>
        <end position="17"/>
    </location>
</feature>
<keyword evidence="1" id="KW-0732">Signal</keyword>